<dbReference type="PROSITE" id="PS51186">
    <property type="entry name" value="GNAT"/>
    <property type="match status" value="1"/>
</dbReference>
<dbReference type="InterPro" id="IPR016181">
    <property type="entry name" value="Acyl_CoA_acyltransferase"/>
</dbReference>
<dbReference type="InterPro" id="IPR000182">
    <property type="entry name" value="GNAT_dom"/>
</dbReference>
<feature type="region of interest" description="Disordered" evidence="1">
    <location>
        <begin position="327"/>
        <end position="353"/>
    </location>
</feature>
<dbReference type="AlphaFoldDB" id="A0A2P6VS59"/>
<proteinExistence type="predicted"/>
<feature type="domain" description="N-acetyltransferase" evidence="2">
    <location>
        <begin position="151"/>
        <end position="317"/>
    </location>
</feature>
<protein>
    <submittedName>
        <fullName evidence="3">Acyl-N-acyltransferase</fullName>
    </submittedName>
</protein>
<feature type="region of interest" description="Disordered" evidence="1">
    <location>
        <begin position="131"/>
        <end position="205"/>
    </location>
</feature>
<evidence type="ECO:0000259" key="2">
    <source>
        <dbReference type="PROSITE" id="PS51186"/>
    </source>
</evidence>
<sequence>MLRYRVRVPARDPEASTLLITPLTKDWIPAAAEVLTDSFAVSLGAAPYTNFLRRQVKSYLELHCELPPKAVVLVALLLPAELAATEAALAGGDAAGGDGGGAGSGAALSSWQQSGSDLEIEMGDGMAMYPLLGSSPLSGGSTDASSEEGEAVVPLARVQREQQGPQQPQDPQPQDPQPPAAAQPQEPAQQQEGAQPPASLLGPGSGAQMVGVVELSFSASTRSKYITLNPPADRPYLCNMATHPAHRGRGYGFALLKAAEALVVQLGEREVYLHLRVQDEPAAQLYNKAGYEKQDEDSFLVRFMRLDQRRLMRKRLATPSLGAAAAPAAAPEAAAAPAQQPAAAPPKMRLDEF</sequence>
<dbReference type="Pfam" id="PF00583">
    <property type="entry name" value="Acetyltransf_1"/>
    <property type="match status" value="1"/>
</dbReference>
<dbReference type="EMBL" id="LHPF02000001">
    <property type="protein sequence ID" value="PSC76924.1"/>
    <property type="molecule type" value="Genomic_DNA"/>
</dbReference>
<accession>A0A2P6VS59</accession>
<dbReference type="OrthoDB" id="2017234at2759"/>
<dbReference type="SUPFAM" id="SSF55729">
    <property type="entry name" value="Acyl-CoA N-acyltransferases (Nat)"/>
    <property type="match status" value="1"/>
</dbReference>
<name>A0A2P6VS59_9CHLO</name>
<evidence type="ECO:0000313" key="4">
    <source>
        <dbReference type="Proteomes" id="UP000239649"/>
    </source>
</evidence>
<organism evidence="3 4">
    <name type="scientific">Micractinium conductrix</name>
    <dbReference type="NCBI Taxonomy" id="554055"/>
    <lineage>
        <taxon>Eukaryota</taxon>
        <taxon>Viridiplantae</taxon>
        <taxon>Chlorophyta</taxon>
        <taxon>core chlorophytes</taxon>
        <taxon>Trebouxiophyceae</taxon>
        <taxon>Chlorellales</taxon>
        <taxon>Chlorellaceae</taxon>
        <taxon>Chlorella clade</taxon>
        <taxon>Micractinium</taxon>
    </lineage>
</organism>
<dbReference type="GO" id="GO:0016747">
    <property type="term" value="F:acyltransferase activity, transferring groups other than amino-acyl groups"/>
    <property type="evidence" value="ECO:0007669"/>
    <property type="project" value="InterPro"/>
</dbReference>
<feature type="compositionally biased region" description="Low complexity" evidence="1">
    <location>
        <begin position="327"/>
        <end position="346"/>
    </location>
</feature>
<feature type="compositionally biased region" description="Low complexity" evidence="1">
    <location>
        <begin position="182"/>
        <end position="198"/>
    </location>
</feature>
<dbReference type="CDD" id="cd04301">
    <property type="entry name" value="NAT_SF"/>
    <property type="match status" value="1"/>
</dbReference>
<dbReference type="PANTHER" id="PTHR47489">
    <property type="entry name" value="ACYL-COA N-ACYLTRANSFERASES (NAT) SUPERFAMILY PROTEIN"/>
    <property type="match status" value="1"/>
</dbReference>
<reference evidence="3 4" key="1">
    <citation type="journal article" date="2018" name="Plant J.">
        <title>Genome sequences of Chlorella sorokiniana UTEX 1602 and Micractinium conductrix SAG 241.80: implications to maltose excretion by a green alga.</title>
        <authorList>
            <person name="Arriola M.B."/>
            <person name="Velmurugan N."/>
            <person name="Zhang Y."/>
            <person name="Plunkett M.H."/>
            <person name="Hondzo H."/>
            <person name="Barney B.M."/>
        </authorList>
    </citation>
    <scope>NUCLEOTIDE SEQUENCE [LARGE SCALE GENOMIC DNA]</scope>
    <source>
        <strain evidence="3 4">SAG 241.80</strain>
    </source>
</reference>
<keyword evidence="4" id="KW-1185">Reference proteome</keyword>
<feature type="compositionally biased region" description="Low complexity" evidence="1">
    <location>
        <begin position="131"/>
        <end position="141"/>
    </location>
</feature>
<evidence type="ECO:0000313" key="3">
    <source>
        <dbReference type="EMBL" id="PSC76924.1"/>
    </source>
</evidence>
<dbReference type="PANTHER" id="PTHR47489:SF2">
    <property type="entry name" value="GCN5-RELATED N-ACETYLTRANSFERASE 5, CHLOROPLASTIC"/>
    <property type="match status" value="1"/>
</dbReference>
<dbReference type="Proteomes" id="UP000239649">
    <property type="component" value="Unassembled WGS sequence"/>
</dbReference>
<gene>
    <name evidence="3" type="primary">g423</name>
    <name evidence="3" type="ORF">C2E20_0423</name>
</gene>
<comment type="caution">
    <text evidence="3">The sequence shown here is derived from an EMBL/GenBank/DDBJ whole genome shotgun (WGS) entry which is preliminary data.</text>
</comment>
<feature type="compositionally biased region" description="Pro residues" evidence="1">
    <location>
        <begin position="168"/>
        <end position="181"/>
    </location>
</feature>
<evidence type="ECO:0000256" key="1">
    <source>
        <dbReference type="SAM" id="MobiDB-lite"/>
    </source>
</evidence>
<dbReference type="Gene3D" id="3.40.630.30">
    <property type="match status" value="1"/>
</dbReference>